<proteinExistence type="predicted"/>
<keyword evidence="2" id="KW-1185">Reference proteome</keyword>
<dbReference type="EMBL" id="CP101118">
    <property type="protein sequence ID" value="WZF88543.1"/>
    <property type="molecule type" value="Genomic_DNA"/>
</dbReference>
<dbReference type="Proteomes" id="UP001475781">
    <property type="component" value="Chromosome"/>
</dbReference>
<sequence length="1082" mass="112516">MFKKTLISLAVASSVGLTGCLEGGNTGANANPDYNISQSDAQAEFLAQFEGKVWPVFDPFPAVSDLPVPNDLIFGSVGDGTFEVADTSPPVTTALNNLSGASTVAPIDIKMSGRIEATSLKGPDLQAIAALLKGSTDPQLVQRVLAQNVFLVELEYASGAPLQALQASEKPTAAPFLDFEVKVKELNDSRLGPTDFIRIIPTKPLNPNKRYVAVVLNNILDADGEQITNSPAYANIKDETEVLGASALKSVRTLINSLWEPIATNVVTGFQKTFNPAAPGVGTDDIALTYSFTTSNDEQVLKYMANPAFWAGDQVLAAAKLRVTKKVTGAALFFANQQDPENNVAPGSAFDLNDDDAVTVADFDRDSDGAITPADFILADRDGDSTITPADFQAALAPNSQQPFGFVDLQEAVDQAEISAVLGNPALASCDSEPYQIPVPDVGMVPVESQSFCVGTLIKGSLAQSGINLPSPSSAGEDGIVADFTTAESAPQLSALLGSITGSDNVNVVQGSITLPYYLGLPTGSLSADKDILTGSFWKADSTLAVQLNGFLKAAGLDLVLPQGKDGEESSDIVNWIFPFPEKKGDVSVPMLVMYPKALDSNSDGTPDLPFDPTSATPPQIPVVIYQHGITTDRTAALTFGSALAAQGVAVVAIDQPFHGVSPIPLTTDDPDAGPLDSITSTAGVILTAIESQNSLPEGTLVPGLVAPLVESALASDNTAFVTAVNGSALPANLKTALTAQAPLLVDTVGNAGSQIAGIAPRFKGQGLNPEGATERHFGYGTNALGQVIPMNFDPTNAQGASGDLFINLQNFMNGRDILRQGAVDLMTVRASIQDIAPAFDATNVYFVGHSLGTLNGGAFVAAANSSVTPLTPSLELKGANLLTPVAGTVRMLENSPSFGPEILGGLKAKSGLTQDDANLQTFLNVLQATIDTVDPINHAELLDNVLFSQINDDSVVINNGRNTLVEDTSFETPGGSIPLSLNGSLAPLSGSEPLAALAEANALNSSNTAADPVELPAFVKFWNKGVHSTPVLPADDDETAVFTQMVVQTLSIIATDGDVASVMSTDAVDPAEDSLRSVVDQ</sequence>
<dbReference type="PROSITE" id="PS51257">
    <property type="entry name" value="PROKAR_LIPOPROTEIN"/>
    <property type="match status" value="1"/>
</dbReference>
<dbReference type="InterPro" id="IPR029058">
    <property type="entry name" value="AB_hydrolase_fold"/>
</dbReference>
<gene>
    <name evidence="1" type="ORF">NLK58_19945</name>
</gene>
<evidence type="ECO:0000313" key="2">
    <source>
        <dbReference type="Proteomes" id="UP001475781"/>
    </source>
</evidence>
<evidence type="ECO:0000313" key="1">
    <source>
        <dbReference type="EMBL" id="WZF88543.1"/>
    </source>
</evidence>
<dbReference type="SUPFAM" id="SSF53474">
    <property type="entry name" value="alpha/beta-Hydrolases"/>
    <property type="match status" value="1"/>
</dbReference>
<accession>A0ABZ2W1D8</accession>
<reference evidence="1 2" key="1">
    <citation type="submission" date="2022-07" db="EMBL/GenBank/DDBJ databases">
        <title>A copper resistant bacterium isolated from sediment samples of deep sea hydrothermal areas.</title>
        <authorList>
            <person name="Zeng X."/>
        </authorList>
    </citation>
    <scope>NUCLEOTIDE SEQUENCE [LARGE SCALE GENOMIC DNA]</scope>
    <source>
        <strain evidence="2">CuT 6</strain>
    </source>
</reference>
<dbReference type="RefSeq" id="WP_341581591.1">
    <property type="nucleotide sequence ID" value="NZ_CP101118.1"/>
</dbReference>
<evidence type="ECO:0008006" key="3">
    <source>
        <dbReference type="Google" id="ProtNLM"/>
    </source>
</evidence>
<name>A0ABZ2W1D8_9GAMM</name>
<protein>
    <recommendedName>
        <fullName evidence="3">Bacterial virulence factor lipase N-terminal domain-containing protein</fullName>
    </recommendedName>
</protein>
<organism evidence="1 2">
    <name type="scientific">Marinobacter metalliresistant</name>
    <dbReference type="NCBI Taxonomy" id="2961995"/>
    <lineage>
        <taxon>Bacteria</taxon>
        <taxon>Pseudomonadati</taxon>
        <taxon>Pseudomonadota</taxon>
        <taxon>Gammaproteobacteria</taxon>
        <taxon>Pseudomonadales</taxon>
        <taxon>Marinobacteraceae</taxon>
        <taxon>Marinobacter</taxon>
    </lineage>
</organism>
<dbReference type="Gene3D" id="3.40.50.1820">
    <property type="entry name" value="alpha/beta hydrolase"/>
    <property type="match status" value="2"/>
</dbReference>